<comment type="caution">
    <text evidence="2">The sequence shown here is derived from an EMBL/GenBank/DDBJ whole genome shotgun (WGS) entry which is preliminary data.</text>
</comment>
<evidence type="ECO:0000313" key="2">
    <source>
        <dbReference type="EMBL" id="NEV62665.1"/>
    </source>
</evidence>
<dbReference type="RefSeq" id="WP_164453133.1">
    <property type="nucleotide sequence ID" value="NZ_JAAIJQ010000032.1"/>
</dbReference>
<evidence type="ECO:0000313" key="3">
    <source>
        <dbReference type="Proteomes" id="UP000483379"/>
    </source>
</evidence>
<dbReference type="EMBL" id="JAAIJQ010000032">
    <property type="protein sequence ID" value="NEV62665.1"/>
    <property type="molecule type" value="Genomic_DNA"/>
</dbReference>
<dbReference type="Proteomes" id="UP000483379">
    <property type="component" value="Unassembled WGS sequence"/>
</dbReference>
<dbReference type="Pfam" id="PF14559">
    <property type="entry name" value="TPR_19"/>
    <property type="match status" value="1"/>
</dbReference>
<name>A0A6M0K2W8_9GAMM</name>
<dbReference type="AlphaFoldDB" id="A0A6M0K2W8"/>
<dbReference type="SUPFAM" id="SSF48452">
    <property type="entry name" value="TPR-like"/>
    <property type="match status" value="2"/>
</dbReference>
<proteinExistence type="predicted"/>
<organism evidence="2 3">
    <name type="scientific">Thiorhodococcus minor</name>
    <dbReference type="NCBI Taxonomy" id="57489"/>
    <lineage>
        <taxon>Bacteria</taxon>
        <taxon>Pseudomonadati</taxon>
        <taxon>Pseudomonadota</taxon>
        <taxon>Gammaproteobacteria</taxon>
        <taxon>Chromatiales</taxon>
        <taxon>Chromatiaceae</taxon>
        <taxon>Thiorhodococcus</taxon>
    </lineage>
</organism>
<sequence>MSKKTKKPKTSTTKGPESAQLRAIDRLMESAKLAQAEAKLKPLVKQFPKHGGLQQRRIEVSERLRGPAAAALSAYHWAEAQPNSLGAQETLFSYALKQGHLVLADSVARQIVALGGAVKGFPLPADVRAKLLELPDGTETTAEQMARFDLGKLLLEGGDFESAIDWLEGVDLLPARNNLALALHHSGQTEAALGAFLRNWEEDGDNLFALGWAVRLRLYRGDEEGALGLCRPLVGAEKPRRIDDALSQLNGLLLLRQDADAWEAFCRVRDADWLDGSGHSDALLLHFGACAASRLGRTRDAKPLWQEALQIHPDLSIAEANLRTLERDSGALAFPMVFDIGASLPLSAASQLREHPEQALAELGAASLYLNAIYLSGDDSLRQLAGLILRHRAKQGDHEAVSTLKGFAGLAIGVPEDRFAILRYLREEGLLAAGEPVQFWDGSRLREIKMISTQVTREPEESDLPDPLQERLEDSIEHFNAGRNAAAEALLHEILEQAPDHRIVMGNLAALRMRQGRADEAQSLLEQVVAKHPDYLIARCNLASLLIERGELEDAERLLAGLADRERMHIQDYFGLLGTMAKLHAAKGDMDAAQPFLDSLQGIIETEDDRYRFEQIQRSVRRHANGGLSDLQTLFSKLKQRTMKGGRSSG</sequence>
<evidence type="ECO:0000256" key="1">
    <source>
        <dbReference type="SAM" id="MobiDB-lite"/>
    </source>
</evidence>
<reference evidence="2 3" key="1">
    <citation type="submission" date="2020-02" db="EMBL/GenBank/DDBJ databases">
        <title>Genome sequences of Thiorhodococcus mannitoliphagus and Thiorhodococcus minor, purple sulfur photosynthetic bacteria in the gammaproteobacterial family, Chromatiaceae.</title>
        <authorList>
            <person name="Aviles F.A."/>
            <person name="Meyer T.E."/>
            <person name="Kyndt J.A."/>
        </authorList>
    </citation>
    <scope>NUCLEOTIDE SEQUENCE [LARGE SCALE GENOMIC DNA]</scope>
    <source>
        <strain evidence="2 3">DSM 11518</strain>
    </source>
</reference>
<feature type="region of interest" description="Disordered" evidence="1">
    <location>
        <begin position="1"/>
        <end position="20"/>
    </location>
</feature>
<gene>
    <name evidence="2" type="ORF">G3446_12320</name>
</gene>
<dbReference type="InterPro" id="IPR011990">
    <property type="entry name" value="TPR-like_helical_dom_sf"/>
</dbReference>
<accession>A0A6M0K2W8</accession>
<keyword evidence="3" id="KW-1185">Reference proteome</keyword>
<protein>
    <submittedName>
        <fullName evidence="2">Tetratricopeptide repeat protein</fullName>
    </submittedName>
</protein>
<dbReference type="Gene3D" id="1.25.40.10">
    <property type="entry name" value="Tetratricopeptide repeat domain"/>
    <property type="match status" value="2"/>
</dbReference>